<dbReference type="SUPFAM" id="SSF54928">
    <property type="entry name" value="RNA-binding domain, RBD"/>
    <property type="match status" value="1"/>
</dbReference>
<name>R4G3Q2_RHOPR</name>
<evidence type="ECO:0000256" key="4">
    <source>
        <dbReference type="SAM" id="MobiDB-lite"/>
    </source>
</evidence>
<keyword evidence="2 3" id="KW-0694">RNA-binding</keyword>
<evidence type="ECO:0000256" key="2">
    <source>
        <dbReference type="ARBA" id="ARBA00022884"/>
    </source>
</evidence>
<evidence type="ECO:0000256" key="3">
    <source>
        <dbReference type="PROSITE-ProRule" id="PRU00176"/>
    </source>
</evidence>
<feature type="compositionally biased region" description="Polar residues" evidence="4">
    <location>
        <begin position="99"/>
        <end position="116"/>
    </location>
</feature>
<dbReference type="InterPro" id="IPR050666">
    <property type="entry name" value="ESRP"/>
</dbReference>
<dbReference type="AlphaFoldDB" id="R4G3Q2"/>
<dbReference type="InterPro" id="IPR000504">
    <property type="entry name" value="RRM_dom"/>
</dbReference>
<evidence type="ECO:0000259" key="5">
    <source>
        <dbReference type="PROSITE" id="PS50102"/>
    </source>
</evidence>
<organism evidence="6">
    <name type="scientific">Rhodnius prolixus</name>
    <name type="common">Triatomid bug</name>
    <dbReference type="NCBI Taxonomy" id="13249"/>
    <lineage>
        <taxon>Eukaryota</taxon>
        <taxon>Metazoa</taxon>
        <taxon>Ecdysozoa</taxon>
        <taxon>Arthropoda</taxon>
        <taxon>Hexapoda</taxon>
        <taxon>Insecta</taxon>
        <taxon>Pterygota</taxon>
        <taxon>Neoptera</taxon>
        <taxon>Paraneoptera</taxon>
        <taxon>Hemiptera</taxon>
        <taxon>Heteroptera</taxon>
        <taxon>Panheteroptera</taxon>
        <taxon>Cimicomorpha</taxon>
        <taxon>Reduviidae</taxon>
        <taxon>Triatominae</taxon>
        <taxon>Rhodnius</taxon>
    </lineage>
</organism>
<feature type="compositionally biased region" description="Basic and acidic residues" evidence="4">
    <location>
        <begin position="117"/>
        <end position="142"/>
    </location>
</feature>
<dbReference type="PANTHER" id="PTHR13976">
    <property type="entry name" value="HETEROGENEOUS NUCLEAR RIBONUCLEOPROTEIN-RELATED"/>
    <property type="match status" value="1"/>
</dbReference>
<dbReference type="PROSITE" id="PS50102">
    <property type="entry name" value="RRM"/>
    <property type="match status" value="1"/>
</dbReference>
<dbReference type="CDD" id="cd12510">
    <property type="entry name" value="RRM1_RBM12_like"/>
    <property type="match status" value="1"/>
</dbReference>
<evidence type="ECO:0000313" key="6">
    <source>
        <dbReference type="EMBL" id="JAA75485.1"/>
    </source>
</evidence>
<dbReference type="Gene3D" id="3.30.70.330">
    <property type="match status" value="1"/>
</dbReference>
<dbReference type="InterPro" id="IPR035979">
    <property type="entry name" value="RBD_domain_sf"/>
</dbReference>
<dbReference type="GO" id="GO:0003723">
    <property type="term" value="F:RNA binding"/>
    <property type="evidence" value="ECO:0007669"/>
    <property type="project" value="UniProtKB-UniRule"/>
</dbReference>
<sequence>MSVIIRLQNLPWSANAADIRTYFSGLSIPEGGVHIVGGEQGDAFIAFSTDEDARQAMLLDGGKLKEIKIKLFLSSRTEMLKIIEQARQQAIKLQSLIANPQPSQPITQSNQAVTPNDETKELTQEEGYRVKEKDDDVNNRRR</sequence>
<feature type="region of interest" description="Disordered" evidence="4">
    <location>
        <begin position="99"/>
        <end position="142"/>
    </location>
</feature>
<dbReference type="InterPro" id="IPR012677">
    <property type="entry name" value="Nucleotide-bd_a/b_plait_sf"/>
</dbReference>
<dbReference type="VEuPathDB" id="VectorBase:RPRC005786"/>
<dbReference type="Pfam" id="PF00076">
    <property type="entry name" value="RRM_1"/>
    <property type="match status" value="1"/>
</dbReference>
<dbReference type="EMBL" id="GAHY01002025">
    <property type="protein sequence ID" value="JAA75485.1"/>
    <property type="molecule type" value="mRNA"/>
</dbReference>
<dbReference type="SMART" id="SM00360">
    <property type="entry name" value="RRM"/>
    <property type="match status" value="1"/>
</dbReference>
<protein>
    <submittedName>
        <fullName evidence="6">Putative rna-binding protein 12</fullName>
    </submittedName>
</protein>
<dbReference type="HOGENOM" id="CLU_1820657_0_0_1"/>
<proteinExistence type="evidence at transcript level"/>
<reference evidence="6" key="1">
    <citation type="submission" date="2013-04" db="EMBL/GenBank/DDBJ databases">
        <title>An insight into the transcriptome of the digestive tract of the blood sucking bug, Rhodnius prolixus.</title>
        <authorList>
            <person name="Ribeiro J.M.C."/>
            <person name="Genta F.A."/>
            <person name="Sorgine M.H.F."/>
            <person name="Paiva-Silva G.O."/>
            <person name="Majerowicz D."/>
            <person name="Medeiros M."/>
            <person name="Koerich L."/>
            <person name="Terra W.R."/>
            <person name="Ferreira C."/>
            <person name="Pimentel A.C."/>
            <person name="Bisch P.M."/>
            <person name="Diniz M.M.P."/>
            <person name="Nascimento R."/>
            <person name="Salmon D."/>
            <person name="Silber A.M."/>
            <person name="Alves M."/>
            <person name="Oliveira M.F."/>
            <person name="Gondim K.C."/>
            <person name="Silva Neto M.A.C."/>
            <person name="Atella G.C."/>
            <person name="Araujo H."/>
            <person name="Dias F.S."/>
            <person name="Polycarpo C.R."/>
            <person name="Fampa P."/>
            <person name="Melo A.C."/>
            <person name="Tanaka A.S."/>
            <person name="Balczun C."/>
            <person name="Oliveira J.H.M."/>
            <person name="Goncalves R."/>
            <person name="Lazoski C."/>
            <person name="Pereira M.A."/>
            <person name="Rivera-Pomar R."/>
            <person name="Diambra L."/>
            <person name="Schaub G.A."/>
            <person name="Garcia E.S."/>
            <person name="Azambuja P."/>
            <person name="Braz G.R.C."/>
            <person name="Oliveira P.L."/>
        </authorList>
    </citation>
    <scope>NUCLEOTIDE SEQUENCE</scope>
</reference>
<keyword evidence="1" id="KW-0677">Repeat</keyword>
<evidence type="ECO:0000256" key="1">
    <source>
        <dbReference type="ARBA" id="ARBA00022737"/>
    </source>
</evidence>
<accession>R4G3Q2</accession>
<feature type="domain" description="RRM" evidence="5">
    <location>
        <begin position="3"/>
        <end position="74"/>
    </location>
</feature>